<dbReference type="GO" id="GO:0005506">
    <property type="term" value="F:iron ion binding"/>
    <property type="evidence" value="ECO:0007669"/>
    <property type="project" value="InterPro"/>
</dbReference>
<comment type="caution">
    <text evidence="3">The sequence shown here is derived from an EMBL/GenBank/DDBJ whole genome shotgun (WGS) entry which is preliminary data.</text>
</comment>
<dbReference type="Proteomes" id="UP000258309">
    <property type="component" value="Unassembled WGS sequence"/>
</dbReference>
<organism evidence="3 4">
    <name type="scientific">Scytalidium lignicola</name>
    <name type="common">Hyphomycete</name>
    <dbReference type="NCBI Taxonomy" id="5539"/>
    <lineage>
        <taxon>Eukaryota</taxon>
        <taxon>Fungi</taxon>
        <taxon>Dikarya</taxon>
        <taxon>Ascomycota</taxon>
        <taxon>Pezizomycotina</taxon>
        <taxon>Leotiomycetes</taxon>
        <taxon>Leotiomycetes incertae sedis</taxon>
        <taxon>Scytalidium</taxon>
    </lineage>
</organism>
<keyword evidence="1" id="KW-0479">Metal-binding</keyword>
<protein>
    <recommendedName>
        <fullName evidence="5">Cytochrome P450</fullName>
    </recommendedName>
</protein>
<dbReference type="PRINTS" id="PR00385">
    <property type="entry name" value="P450"/>
</dbReference>
<dbReference type="GO" id="GO:0004497">
    <property type="term" value="F:monooxygenase activity"/>
    <property type="evidence" value="ECO:0007669"/>
    <property type="project" value="InterPro"/>
</dbReference>
<reference evidence="3 4" key="1">
    <citation type="submission" date="2018-05" db="EMBL/GenBank/DDBJ databases">
        <title>Draft genome sequence of Scytalidium lignicola DSM 105466, a ubiquitous saprotrophic fungus.</title>
        <authorList>
            <person name="Buettner E."/>
            <person name="Gebauer A.M."/>
            <person name="Hofrichter M."/>
            <person name="Liers C."/>
            <person name="Kellner H."/>
        </authorList>
    </citation>
    <scope>NUCLEOTIDE SEQUENCE [LARGE SCALE GENOMIC DNA]</scope>
    <source>
        <strain evidence="3 4">DSM 105466</strain>
    </source>
</reference>
<dbReference type="OrthoDB" id="1470350at2759"/>
<dbReference type="GO" id="GO:0020037">
    <property type="term" value="F:heme binding"/>
    <property type="evidence" value="ECO:0007669"/>
    <property type="project" value="InterPro"/>
</dbReference>
<dbReference type="PANTHER" id="PTHR24305">
    <property type="entry name" value="CYTOCHROME P450"/>
    <property type="match status" value="1"/>
</dbReference>
<dbReference type="InterPro" id="IPR001128">
    <property type="entry name" value="Cyt_P450"/>
</dbReference>
<dbReference type="EMBL" id="NCSJ02000144">
    <property type="protein sequence ID" value="RFU28966.1"/>
    <property type="molecule type" value="Genomic_DNA"/>
</dbReference>
<feature type="binding site" description="axial binding residue" evidence="1">
    <location>
        <position position="481"/>
    </location>
    <ligand>
        <name>heme</name>
        <dbReference type="ChEBI" id="CHEBI:30413"/>
    </ligand>
    <ligandPart>
        <name>Fe</name>
        <dbReference type="ChEBI" id="CHEBI:18248"/>
    </ligandPart>
</feature>
<evidence type="ECO:0000256" key="1">
    <source>
        <dbReference type="PIRSR" id="PIRSR602401-1"/>
    </source>
</evidence>
<dbReference type="OMA" id="RIHQEYK"/>
<dbReference type="PRINTS" id="PR00463">
    <property type="entry name" value="EP450I"/>
</dbReference>
<dbReference type="SUPFAM" id="SSF48264">
    <property type="entry name" value="Cytochrome P450"/>
    <property type="match status" value="1"/>
</dbReference>
<dbReference type="Pfam" id="PF00067">
    <property type="entry name" value="p450"/>
    <property type="match status" value="1"/>
</dbReference>
<keyword evidence="4" id="KW-1185">Reference proteome</keyword>
<feature type="non-terminal residue" evidence="3">
    <location>
        <position position="1"/>
    </location>
</feature>
<dbReference type="AlphaFoldDB" id="A0A3E2H6E1"/>
<evidence type="ECO:0000256" key="2">
    <source>
        <dbReference type="SAM" id="Phobius"/>
    </source>
</evidence>
<dbReference type="Gene3D" id="1.10.630.10">
    <property type="entry name" value="Cytochrome P450"/>
    <property type="match status" value="1"/>
</dbReference>
<feature type="non-terminal residue" evidence="3">
    <location>
        <position position="542"/>
    </location>
</feature>
<gene>
    <name evidence="3" type="ORF">B7463_g7365</name>
</gene>
<sequence length="542" mass="60279">MAPSTMTLLAGSTAIAIVLDSKSPQYTINQSRSITAACLFGLALLGQLIYTAVLYPCFLTPFKSLPKMNLFGRLMNRRDIEAAFTKLASTFNHDGLLRCYMPHGREMLLILNSEGLADILVRKPYNFVKPDHIKFDLSYLFAKGLFVAEGEEHKLLRKNLSPAFAFRHIKNLYPLFWTKSIQMADAMEHQIGAEVDGNRVIKMHDWTTRATLDIVGVAGMGFDFRSLQEPENRIHQEYKRITSSSRQPTLLLGLARSLGLETIFQLGLKIPSRAKRIRAAALQTVRGVAAEVVRAHTIKKGDANEMHTDIVSDAVHSGAFSEEDLVDETMTFVGAGHESTSAAFLWAVYALCRHPSIQERLREEIHANLDVRSPSAGPSVTDKVDNMPYLNAFCNELLRFYPSVPVTLRRTVCDTTVDGLFVPAETMLALPIRAINHDPRHWGPDAADFDPSRWLKPGMSHSGGATSSYANMTFLHGPRSCIGTSFARSELLFLIAALVGRFHMELENPDKEVECVLQITILPKDGLRVRMRSLGVPVKTAV</sequence>
<evidence type="ECO:0008006" key="5">
    <source>
        <dbReference type="Google" id="ProtNLM"/>
    </source>
</evidence>
<keyword evidence="1" id="KW-0408">Iron</keyword>
<dbReference type="CDD" id="cd11069">
    <property type="entry name" value="CYP_FUM15-like"/>
    <property type="match status" value="1"/>
</dbReference>
<keyword evidence="2" id="KW-1133">Transmembrane helix</keyword>
<keyword evidence="2" id="KW-0812">Transmembrane</keyword>
<feature type="transmembrane region" description="Helical" evidence="2">
    <location>
        <begin position="34"/>
        <end position="58"/>
    </location>
</feature>
<dbReference type="InterPro" id="IPR050121">
    <property type="entry name" value="Cytochrome_P450_monoxygenase"/>
</dbReference>
<dbReference type="PANTHER" id="PTHR24305:SF227">
    <property type="entry name" value="P450, PUTATIVE (EUROFUNG)-RELATED"/>
    <property type="match status" value="1"/>
</dbReference>
<dbReference type="InterPro" id="IPR036396">
    <property type="entry name" value="Cyt_P450_sf"/>
</dbReference>
<dbReference type="STRING" id="5539.A0A3E2H6E1"/>
<evidence type="ECO:0000313" key="3">
    <source>
        <dbReference type="EMBL" id="RFU28966.1"/>
    </source>
</evidence>
<name>A0A3E2H6E1_SCYLI</name>
<keyword evidence="1" id="KW-0349">Heme</keyword>
<evidence type="ECO:0000313" key="4">
    <source>
        <dbReference type="Proteomes" id="UP000258309"/>
    </source>
</evidence>
<comment type="cofactor">
    <cofactor evidence="1">
        <name>heme</name>
        <dbReference type="ChEBI" id="CHEBI:30413"/>
    </cofactor>
</comment>
<dbReference type="InterPro" id="IPR002401">
    <property type="entry name" value="Cyt_P450_E_grp-I"/>
</dbReference>
<keyword evidence="2" id="KW-0472">Membrane</keyword>
<accession>A0A3E2H6E1</accession>
<dbReference type="GO" id="GO:0016705">
    <property type="term" value="F:oxidoreductase activity, acting on paired donors, with incorporation or reduction of molecular oxygen"/>
    <property type="evidence" value="ECO:0007669"/>
    <property type="project" value="InterPro"/>
</dbReference>
<proteinExistence type="predicted"/>